<evidence type="ECO:0000256" key="1">
    <source>
        <dbReference type="SAM" id="Coils"/>
    </source>
</evidence>
<feature type="transmembrane region" description="Helical" evidence="2">
    <location>
        <begin position="133"/>
        <end position="153"/>
    </location>
</feature>
<name>A0A4Q5A0X3_9BIFI</name>
<gene>
    <name evidence="3" type="ORF">PG2093B_0582</name>
</gene>
<evidence type="ECO:0000313" key="4">
    <source>
        <dbReference type="Proteomes" id="UP000292568"/>
    </source>
</evidence>
<keyword evidence="1" id="KW-0175">Coiled coil</keyword>
<dbReference type="Proteomes" id="UP000292568">
    <property type="component" value="Unassembled WGS sequence"/>
</dbReference>
<dbReference type="GO" id="GO:0016301">
    <property type="term" value="F:kinase activity"/>
    <property type="evidence" value="ECO:0007669"/>
    <property type="project" value="UniProtKB-KW"/>
</dbReference>
<comment type="caution">
    <text evidence="3">The sequence shown here is derived from an EMBL/GenBank/DDBJ whole genome shotgun (WGS) entry which is preliminary data.</text>
</comment>
<feature type="coiled-coil region" evidence="1">
    <location>
        <begin position="188"/>
        <end position="215"/>
    </location>
</feature>
<dbReference type="EMBL" id="RYUH01000009">
    <property type="protein sequence ID" value="RYQ10980.1"/>
    <property type="molecule type" value="Genomic_DNA"/>
</dbReference>
<dbReference type="Gene3D" id="3.30.565.10">
    <property type="entry name" value="Histidine kinase-like ATPase, C-terminal domain"/>
    <property type="match status" value="1"/>
</dbReference>
<keyword evidence="2" id="KW-0472">Membrane</keyword>
<feature type="transmembrane region" description="Helical" evidence="2">
    <location>
        <begin position="99"/>
        <end position="121"/>
    </location>
</feature>
<keyword evidence="2" id="KW-0812">Transmembrane</keyword>
<evidence type="ECO:0000313" key="3">
    <source>
        <dbReference type="EMBL" id="RYQ10980.1"/>
    </source>
</evidence>
<keyword evidence="3" id="KW-0808">Transferase</keyword>
<proteinExistence type="predicted"/>
<keyword evidence="3" id="KW-0418">Kinase</keyword>
<accession>A0A4Q5A0X3</accession>
<organism evidence="3 4">
    <name type="scientific">Bifidobacterium pseudolongum subsp. globosum</name>
    <dbReference type="NCBI Taxonomy" id="1690"/>
    <lineage>
        <taxon>Bacteria</taxon>
        <taxon>Bacillati</taxon>
        <taxon>Actinomycetota</taxon>
        <taxon>Actinomycetes</taxon>
        <taxon>Bifidobacteriales</taxon>
        <taxon>Bifidobacteriaceae</taxon>
        <taxon>Bifidobacterium</taxon>
    </lineage>
</organism>
<feature type="transmembrane region" description="Helical" evidence="2">
    <location>
        <begin position="38"/>
        <end position="60"/>
    </location>
</feature>
<feature type="transmembrane region" description="Helical" evidence="2">
    <location>
        <begin position="14"/>
        <end position="32"/>
    </location>
</feature>
<dbReference type="InterPro" id="IPR036890">
    <property type="entry name" value="HATPase_C_sf"/>
</dbReference>
<keyword evidence="2" id="KW-1133">Transmembrane helix</keyword>
<dbReference type="AlphaFoldDB" id="A0A4Q5A0X3"/>
<protein>
    <submittedName>
        <fullName evidence="3">Histidine kinase</fullName>
    </submittedName>
</protein>
<sequence length="374" mass="41150">MGDMNDVPDVMRRYVRLTVILICICVIGYELVLTNYGYHAGVCVFLSLCIAACGTVMVLAPVIGSAITLAVFVLASIMQAPLPLPLVGLLMVACMMVTYWQVAIGIFATTAMCVVGVCNIQTVSFGMPDVKRAYVYAAAALIAIGAGLALRVWRRQHELLEHAREAASRRRVARTLHDRVANDINDIIMMVEHQLESQEESMSDARLELLNSRARHALAGVRRAIVELEASEADMNLVADAPRERGQAEHDLCVQATRYHEGLLDSGFQGELLILNKNALRNVRSQLADDLLRELFGNITRYADKHHDYCVILSCTQTHLGVGVTDVIRDPETCEHGLGTGLRALHNRVEERGGTLDVELDGAYWNCQVSVPLT</sequence>
<evidence type="ECO:0000256" key="2">
    <source>
        <dbReference type="SAM" id="Phobius"/>
    </source>
</evidence>
<reference evidence="3 4" key="1">
    <citation type="submission" date="2018-12" db="EMBL/GenBank/DDBJ databases">
        <title>Unveiling genomic diversity among members of the Bifidobacterium pseudolongum species, a widely distributed gut commensal of the animal kingdom.</title>
        <authorList>
            <person name="Lugli G.A."/>
            <person name="Duranti S."/>
            <person name="Albert K."/>
            <person name="Mancabelli L."/>
            <person name="Napoli S."/>
            <person name="Viappiani A."/>
            <person name="Anzalone R."/>
            <person name="Longhi G."/>
            <person name="Milani C."/>
            <person name="Turroni F."/>
            <person name="Alessandri G."/>
            <person name="Sela D.A."/>
            <person name="Van Sinderen D."/>
            <person name="Ventura M."/>
        </authorList>
    </citation>
    <scope>NUCLEOTIDE SEQUENCE [LARGE SCALE GENOMIC DNA]</scope>
    <source>
        <strain evidence="3 4">2093B</strain>
    </source>
</reference>